<name>A0A8X9A4C2_SALSN</name>
<dbReference type="AlphaFoldDB" id="A0A8X9A4C2"/>
<evidence type="ECO:0008006" key="6">
    <source>
        <dbReference type="Google" id="ProtNLM"/>
    </source>
</evidence>
<feature type="compositionally biased region" description="Low complexity" evidence="1">
    <location>
        <begin position="282"/>
        <end position="294"/>
    </location>
</feature>
<comment type="caution">
    <text evidence="4">The sequence shown here is derived from an EMBL/GenBank/DDBJ whole genome shotgun (WGS) entry which is preliminary data.</text>
</comment>
<feature type="domain" description="DUF4378" evidence="2">
    <location>
        <begin position="701"/>
        <end position="853"/>
    </location>
</feature>
<reference evidence="4" key="2">
    <citation type="submission" date="2020-08" db="EMBL/GenBank/DDBJ databases">
        <title>Plant Genome Project.</title>
        <authorList>
            <person name="Zhang R.-G."/>
        </authorList>
    </citation>
    <scope>NUCLEOTIDE SEQUENCE</scope>
    <source>
        <strain evidence="4">Huo1</strain>
        <tissue evidence="4">Leaf</tissue>
    </source>
</reference>
<dbReference type="PANTHER" id="PTHR21726:SF29">
    <property type="entry name" value="EXPRESSED PROTEIN"/>
    <property type="match status" value="1"/>
</dbReference>
<protein>
    <recommendedName>
        <fullName evidence="6">DUF4378 domain-containing protein</fullName>
    </recommendedName>
</protein>
<feature type="compositionally biased region" description="Basic and acidic residues" evidence="1">
    <location>
        <begin position="249"/>
        <end position="258"/>
    </location>
</feature>
<feature type="compositionally biased region" description="Basic and acidic residues" evidence="1">
    <location>
        <begin position="425"/>
        <end position="434"/>
    </location>
</feature>
<evidence type="ECO:0000313" key="4">
    <source>
        <dbReference type="EMBL" id="KAG6428322.1"/>
    </source>
</evidence>
<evidence type="ECO:0000313" key="5">
    <source>
        <dbReference type="Proteomes" id="UP000298416"/>
    </source>
</evidence>
<evidence type="ECO:0000256" key="1">
    <source>
        <dbReference type="SAM" id="MobiDB-lite"/>
    </source>
</evidence>
<reference evidence="4" key="1">
    <citation type="submission" date="2018-01" db="EMBL/GenBank/DDBJ databases">
        <authorList>
            <person name="Mao J.F."/>
        </authorList>
    </citation>
    <scope>NUCLEOTIDE SEQUENCE</scope>
    <source>
        <strain evidence="4">Huo1</strain>
        <tissue evidence="4">Leaf</tissue>
    </source>
</reference>
<dbReference type="PANTHER" id="PTHR21726">
    <property type="entry name" value="PHOSPHATIDYLINOSITOL N-ACETYLGLUCOSAMINYLTRANSFERASE SUBUNIT P DOWN SYNDROME CRITICAL REGION PROTEIN 5 -RELATED"/>
    <property type="match status" value="1"/>
</dbReference>
<feature type="compositionally biased region" description="Polar residues" evidence="1">
    <location>
        <begin position="347"/>
        <end position="385"/>
    </location>
</feature>
<organism evidence="4">
    <name type="scientific">Salvia splendens</name>
    <name type="common">Scarlet sage</name>
    <dbReference type="NCBI Taxonomy" id="180675"/>
    <lineage>
        <taxon>Eukaryota</taxon>
        <taxon>Viridiplantae</taxon>
        <taxon>Streptophyta</taxon>
        <taxon>Embryophyta</taxon>
        <taxon>Tracheophyta</taxon>
        <taxon>Spermatophyta</taxon>
        <taxon>Magnoliopsida</taxon>
        <taxon>eudicotyledons</taxon>
        <taxon>Gunneridae</taxon>
        <taxon>Pentapetalae</taxon>
        <taxon>asterids</taxon>
        <taxon>lamiids</taxon>
        <taxon>Lamiales</taxon>
        <taxon>Lamiaceae</taxon>
        <taxon>Nepetoideae</taxon>
        <taxon>Mentheae</taxon>
        <taxon>Salviinae</taxon>
        <taxon>Salvia</taxon>
        <taxon>Salvia subgen. Calosphace</taxon>
        <taxon>core Calosphace</taxon>
    </lineage>
</organism>
<evidence type="ECO:0000259" key="2">
    <source>
        <dbReference type="Pfam" id="PF14309"/>
    </source>
</evidence>
<keyword evidence="5" id="KW-1185">Reference proteome</keyword>
<dbReference type="Pfam" id="PF14309">
    <property type="entry name" value="DUF4378"/>
    <property type="match status" value="1"/>
</dbReference>
<feature type="compositionally biased region" description="Polar residues" evidence="1">
    <location>
        <begin position="406"/>
        <end position="424"/>
    </location>
</feature>
<feature type="region of interest" description="Disordered" evidence="1">
    <location>
        <begin position="327"/>
        <end position="443"/>
    </location>
</feature>
<dbReference type="EMBL" id="PNBA02000004">
    <property type="protein sequence ID" value="KAG6428322.1"/>
    <property type="molecule type" value="Genomic_DNA"/>
</dbReference>
<feature type="domain" description="DUF3741" evidence="3">
    <location>
        <begin position="92"/>
        <end position="120"/>
    </location>
</feature>
<proteinExistence type="predicted"/>
<dbReference type="Pfam" id="PF14383">
    <property type="entry name" value="VARLMGL"/>
    <property type="match status" value="1"/>
</dbReference>
<feature type="region of interest" description="Disordered" evidence="1">
    <location>
        <begin position="248"/>
        <end position="299"/>
    </location>
</feature>
<feature type="region of interest" description="Disordered" evidence="1">
    <location>
        <begin position="626"/>
        <end position="648"/>
    </location>
</feature>
<sequence length="861" mass="94700">MGIEKQSSKSGVGSFLQLFDWNAKSRKKLFSSKSDCPGKFLPFPYHYVEKSKQKKRCDGNLPMTRLDMMDEDEVSARPSMKGSSVYSCASSVVTDEDLYGSKGPGVVARLMGLEPLPKSNTLEPCTPFSYSHSLPGSYYQSKTLDYRQDPQIMQLGSLQQQPGVQSVTEPKYQKVKQRPIEKFQTEVLPPRSAKSIPITHHKLLSPIKSKTSIPPKDAAHIMEAAARILDTGPKVVKKPVLPLASSSLKVRDSKEKVQAAHKPFPKVSEGSQRSRGVKNTRGSSVTKSSNSGSVDAMSVSSLQDSAEVTSAVKSKGKSISLALQAKANVQKREGLSSTRSKAEANVYSPNMLFTSKSGAQKSTPNKKPSTHKNSGVLRQNNQKQNCVADKGKPPLKKAVGGDQSFVRRQNSSKPLGTSKLSSRKSSTETRDDKSNTSSCSSERVTCKKRSIEGKVMQSADIMDTQSGGGLDVISFTFTTPLRTTEFEENRKPYPVDSPSKRMMLNADGMAASKFTFSGHNVRGGDSLSTFLEQQLKELAHKADLSHQKSGPVSLHSSSVLGDHKTRSGDYSFDPLGQPGSSFRTLRHFEGMSGQKNISLDRTFLNYRHPSPVSVFEHFSFTESCNSSDSAESNRGTEGGGNKCTSLQSEDSLSRNSMNTFLSCEVDFDLSDSASSTSAGTVAKRREITLTSARQGKLKSWEFDYVKMMLCGIEVMFKDYAMGRSTEIISPHMFDQLESCKKCFDGSELVSSMSRRLVFDCATECLETRCRGYAAGGYELWAKGVSTVKRKERLAEDVCREISRWGGMGDFMVDELVESDMSCSTYGKWLDYDIERFELGLQIQSRILNSLIDEVVADILVL</sequence>
<feature type="compositionally biased region" description="Polar residues" evidence="1">
    <location>
        <begin position="626"/>
        <end position="635"/>
    </location>
</feature>
<dbReference type="InterPro" id="IPR025486">
    <property type="entry name" value="DUF4378"/>
</dbReference>
<evidence type="ECO:0000259" key="3">
    <source>
        <dbReference type="Pfam" id="PF14383"/>
    </source>
</evidence>
<dbReference type="Proteomes" id="UP000298416">
    <property type="component" value="Unassembled WGS sequence"/>
</dbReference>
<dbReference type="InterPro" id="IPR032795">
    <property type="entry name" value="DUF3741-assoc"/>
</dbReference>
<gene>
    <name evidence="4" type="ORF">SASPL_112573</name>
</gene>
<accession>A0A8X9A4C2</accession>